<feature type="region of interest" description="Disordered" evidence="2">
    <location>
        <begin position="1"/>
        <end position="20"/>
    </location>
</feature>
<feature type="compositionally biased region" description="Low complexity" evidence="2">
    <location>
        <begin position="976"/>
        <end position="985"/>
    </location>
</feature>
<feature type="compositionally biased region" description="Low complexity" evidence="2">
    <location>
        <begin position="1041"/>
        <end position="1060"/>
    </location>
</feature>
<feature type="region of interest" description="Disordered" evidence="2">
    <location>
        <begin position="729"/>
        <end position="852"/>
    </location>
</feature>
<dbReference type="PANTHER" id="PTHR16830:SF20">
    <property type="entry name" value="SI:CH211-188C16.1-RELATED"/>
    <property type="match status" value="1"/>
</dbReference>
<feature type="compositionally biased region" description="Polar residues" evidence="2">
    <location>
        <begin position="746"/>
        <end position="758"/>
    </location>
</feature>
<organism evidence="4 5">
    <name type="scientific">Coilia grayii</name>
    <name type="common">Gray's grenadier anchovy</name>
    <dbReference type="NCBI Taxonomy" id="363190"/>
    <lineage>
        <taxon>Eukaryota</taxon>
        <taxon>Metazoa</taxon>
        <taxon>Chordata</taxon>
        <taxon>Craniata</taxon>
        <taxon>Vertebrata</taxon>
        <taxon>Euteleostomi</taxon>
        <taxon>Actinopterygii</taxon>
        <taxon>Neopterygii</taxon>
        <taxon>Teleostei</taxon>
        <taxon>Clupei</taxon>
        <taxon>Clupeiformes</taxon>
        <taxon>Clupeoidei</taxon>
        <taxon>Engraulidae</taxon>
        <taxon>Coilinae</taxon>
        <taxon>Coilia</taxon>
    </lineage>
</organism>
<feature type="region of interest" description="Disordered" evidence="2">
    <location>
        <begin position="615"/>
        <end position="645"/>
    </location>
</feature>
<feature type="compositionally biased region" description="Polar residues" evidence="2">
    <location>
        <begin position="418"/>
        <end position="428"/>
    </location>
</feature>
<feature type="compositionally biased region" description="Polar residues" evidence="2">
    <location>
        <begin position="986"/>
        <end position="997"/>
    </location>
</feature>
<feature type="region of interest" description="Disordered" evidence="2">
    <location>
        <begin position="334"/>
        <end position="483"/>
    </location>
</feature>
<feature type="compositionally biased region" description="Polar residues" evidence="2">
    <location>
        <begin position="388"/>
        <end position="398"/>
    </location>
</feature>
<feature type="compositionally biased region" description="Low complexity" evidence="2">
    <location>
        <begin position="1"/>
        <end position="11"/>
    </location>
</feature>
<evidence type="ECO:0000259" key="3">
    <source>
        <dbReference type="Pfam" id="PF14603"/>
    </source>
</evidence>
<reference evidence="4 5" key="1">
    <citation type="submission" date="2024-09" db="EMBL/GenBank/DDBJ databases">
        <title>A chromosome-level genome assembly of Gray's grenadier anchovy, Coilia grayii.</title>
        <authorList>
            <person name="Fu Z."/>
        </authorList>
    </citation>
    <scope>NUCLEOTIDE SEQUENCE [LARGE SCALE GENOMIC DNA]</scope>
    <source>
        <strain evidence="4">G4</strain>
        <tissue evidence="4">Muscle</tissue>
    </source>
</reference>
<feature type="compositionally biased region" description="Basic residues" evidence="2">
    <location>
        <begin position="766"/>
        <end position="776"/>
    </location>
</feature>
<protein>
    <recommendedName>
        <fullName evidence="3">Helically-extended SH3 domain-containing protein</fullName>
    </recommendedName>
</protein>
<feature type="region of interest" description="Disordered" evidence="2">
    <location>
        <begin position="940"/>
        <end position="1019"/>
    </location>
</feature>
<dbReference type="InterPro" id="IPR036028">
    <property type="entry name" value="SH3-like_dom_sf"/>
</dbReference>
<sequence length="1099" mass="118651">MNKPAIPQKPKIIPPPPNGNRASLISAINAAVENKMAITPRVVFKDDNKRSTSKPSSPQSPSPPKETSVKLDFTDKNQKKEADLFKQAMKDRKLPMVLPVPAPTPAPEPEPEPASPPKPELPTKPPTPKKKGISFFKKPSKPPKVKAETVSPPNLPSPPSNGTAPVVAQKPLLPPIPVTAPAPDSPVADTAIPTASTPVAKKPLVPPIPDVTTPPCIPEPVIPEAAVSFPDVSSLDVTALDISPPIIPEPEALTTDEAANPIPDPEVSTAPVSTELESPVPEIAAAIPDVDIPNPEIAVEDIPEQDVPIPDVPTLIALEVPEVPEYEISVSDIPAPEMSVPDDGMSDVLEFSDIPPPVIPPPEIPDTDTPDPVISDPAIPDPDIQDVDITTPSISGKTSLDPLARIIPAPSIPATDSLAVSRTPSPEQVTLPDPNPSLLPSELPPAPVEFAGEEDAISEPKQDRDSGALTEEVVEEPPKPMTTLSALERAKEASPEKRTQPGDHRILTLLEKAKRKYAAHQANKAPAPSTPPSVSPVPPDPPVCVTPTPADPTPSVSPTLLVLELPPVDYEEPVGEAAPVLVGDQGEQTTLLNGFDHRQVSPILEEPLMEEAQTEVLPARKPLPTVPSLGSAPEKPPRPPVVDLSPYQLNHVQEPQEENGEVIAASQDFAPDLQNVSAVVPEREDVLESGAADVEIPESYIMEEALASVEHGDLEDVLDGDYAETVLGAAVDEADSPTSHEARAASRQQESPPDNSDNIYEDVTTNKKKSKKRKAQPKNPYADTQPPPEETPKPAWFKAKKTSAEIAEEKEQKKREKQREKEREKEREREKKEQKEREKKENEMKKKFKITGQEEPMYAAKVTVASKGKNNDLPVKPGDIVSIIRTTNCPKGKWLARDDTNKYGYICVGSVELDIKDMLELGKKVSKKTSLTNSFVDGDTQNLDGGMSNHYELGTESFSDDDEWNDDDEHEPLSPTEITEITETTDNGLYSTLSMPETVSLEPESPEHTQCVTSTEDPHMQARHEALHKLAIFFKKPPSPEGTTGQTTPTPAEEPSTEASLTNSFPGEADLDVPDMLVLPPPDLYADVITEESLYTYSN</sequence>
<feature type="compositionally biased region" description="Basic and acidic residues" evidence="2">
    <location>
        <begin position="807"/>
        <end position="845"/>
    </location>
</feature>
<dbReference type="Gene3D" id="2.30.30.40">
    <property type="entry name" value="SH3 Domains"/>
    <property type="match status" value="1"/>
</dbReference>
<proteinExistence type="predicted"/>
<dbReference type="InterPro" id="IPR043443">
    <property type="entry name" value="FYB1/2-like"/>
</dbReference>
<dbReference type="FunFam" id="2.30.30.40:FF:000307">
    <property type="entry name" value="Predicted protein"/>
    <property type="match status" value="1"/>
</dbReference>
<accession>A0ABD1JRR3</accession>
<feature type="compositionally biased region" description="Basic residues" evidence="2">
    <location>
        <begin position="127"/>
        <end position="144"/>
    </location>
</feature>
<dbReference type="SUPFAM" id="SSF50044">
    <property type="entry name" value="SH3-domain"/>
    <property type="match status" value="1"/>
</dbReference>
<feature type="compositionally biased region" description="Pro residues" evidence="2">
    <location>
        <begin position="354"/>
        <end position="364"/>
    </location>
</feature>
<dbReference type="Pfam" id="PF14603">
    <property type="entry name" value="hSH3"/>
    <property type="match status" value="1"/>
</dbReference>
<dbReference type="AlphaFoldDB" id="A0ABD1JRR3"/>
<comment type="caution">
    <text evidence="4">The sequence shown here is derived from an EMBL/GenBank/DDBJ whole genome shotgun (WGS) entry which is preliminary data.</text>
</comment>
<gene>
    <name evidence="4" type="ORF">ACEWY4_014249</name>
</gene>
<feature type="region of interest" description="Disordered" evidence="2">
    <location>
        <begin position="246"/>
        <end position="275"/>
    </location>
</feature>
<evidence type="ECO:0000313" key="5">
    <source>
        <dbReference type="Proteomes" id="UP001591681"/>
    </source>
</evidence>
<feature type="compositionally biased region" description="Pro residues" evidence="2">
    <location>
        <begin position="98"/>
        <end position="126"/>
    </location>
</feature>
<feature type="region of interest" description="Disordered" evidence="2">
    <location>
        <begin position="1035"/>
        <end position="1076"/>
    </location>
</feature>
<feature type="compositionally biased region" description="Pro residues" evidence="2">
    <location>
        <begin position="528"/>
        <end position="552"/>
    </location>
</feature>
<evidence type="ECO:0000313" key="4">
    <source>
        <dbReference type="EMBL" id="KAL2089561.1"/>
    </source>
</evidence>
<dbReference type="PANTHER" id="PTHR16830">
    <property type="entry name" value="SH2 CONTAINING ADAPTOR PRAM-1 RELATED"/>
    <property type="match status" value="1"/>
</dbReference>
<evidence type="ECO:0000256" key="2">
    <source>
        <dbReference type="SAM" id="MobiDB-lite"/>
    </source>
</evidence>
<feature type="region of interest" description="Disordered" evidence="2">
    <location>
        <begin position="516"/>
        <end position="558"/>
    </location>
</feature>
<feature type="compositionally biased region" description="Acidic residues" evidence="2">
    <location>
        <begin position="958"/>
        <end position="970"/>
    </location>
</feature>
<feature type="compositionally biased region" description="Pro residues" evidence="2">
    <location>
        <begin position="433"/>
        <end position="447"/>
    </location>
</feature>
<dbReference type="Proteomes" id="UP001591681">
    <property type="component" value="Unassembled WGS sequence"/>
</dbReference>
<feature type="domain" description="Helically-extended SH3" evidence="3">
    <location>
        <begin position="845"/>
        <end position="911"/>
    </location>
</feature>
<dbReference type="InterPro" id="IPR029294">
    <property type="entry name" value="hSH3"/>
</dbReference>
<feature type="compositionally biased region" description="Basic and acidic residues" evidence="2">
    <location>
        <begin position="67"/>
        <end position="94"/>
    </location>
</feature>
<evidence type="ECO:0000256" key="1">
    <source>
        <dbReference type="ARBA" id="ARBA00022553"/>
    </source>
</evidence>
<keyword evidence="1" id="KW-0597">Phosphoprotein</keyword>
<keyword evidence="5" id="KW-1185">Reference proteome</keyword>
<dbReference type="EMBL" id="JBHFQA010000012">
    <property type="protein sequence ID" value="KAL2089561.1"/>
    <property type="molecule type" value="Genomic_DNA"/>
</dbReference>
<feature type="region of interest" description="Disordered" evidence="2">
    <location>
        <begin position="38"/>
        <end position="168"/>
    </location>
</feature>
<name>A0ABD1JRR3_9TELE</name>